<accession>A0A0A8Y8H8</accession>
<reference evidence="1" key="2">
    <citation type="journal article" date="2015" name="Data Brief">
        <title>Shoot transcriptome of the giant reed, Arundo donax.</title>
        <authorList>
            <person name="Barrero R.A."/>
            <person name="Guerrero F.D."/>
            <person name="Moolhuijzen P."/>
            <person name="Goolsby J.A."/>
            <person name="Tidwell J."/>
            <person name="Bellgard S.E."/>
            <person name="Bellgard M.I."/>
        </authorList>
    </citation>
    <scope>NUCLEOTIDE SEQUENCE</scope>
    <source>
        <tissue evidence="1">Shoot tissue taken approximately 20 cm above the soil surface</tissue>
    </source>
</reference>
<reference evidence="1" key="1">
    <citation type="submission" date="2014-09" db="EMBL/GenBank/DDBJ databases">
        <authorList>
            <person name="Magalhaes I.L.F."/>
            <person name="Oliveira U."/>
            <person name="Santos F.R."/>
            <person name="Vidigal T.H.D.A."/>
            <person name="Brescovit A.D."/>
            <person name="Santos A.J."/>
        </authorList>
    </citation>
    <scope>NUCLEOTIDE SEQUENCE</scope>
    <source>
        <tissue evidence="1">Shoot tissue taken approximately 20 cm above the soil surface</tissue>
    </source>
</reference>
<dbReference type="EMBL" id="GBRH01276350">
    <property type="protein sequence ID" value="JAD21545.1"/>
    <property type="molecule type" value="Transcribed_RNA"/>
</dbReference>
<protein>
    <submittedName>
        <fullName evidence="1">Uncharacterized protein</fullName>
    </submittedName>
</protein>
<evidence type="ECO:0000313" key="1">
    <source>
        <dbReference type="EMBL" id="JAD21545.1"/>
    </source>
</evidence>
<dbReference type="AlphaFoldDB" id="A0A0A8Y8H8"/>
<proteinExistence type="predicted"/>
<organism evidence="1">
    <name type="scientific">Arundo donax</name>
    <name type="common">Giant reed</name>
    <name type="synonym">Donax arundinaceus</name>
    <dbReference type="NCBI Taxonomy" id="35708"/>
    <lineage>
        <taxon>Eukaryota</taxon>
        <taxon>Viridiplantae</taxon>
        <taxon>Streptophyta</taxon>
        <taxon>Embryophyta</taxon>
        <taxon>Tracheophyta</taxon>
        <taxon>Spermatophyta</taxon>
        <taxon>Magnoliopsida</taxon>
        <taxon>Liliopsida</taxon>
        <taxon>Poales</taxon>
        <taxon>Poaceae</taxon>
        <taxon>PACMAD clade</taxon>
        <taxon>Arundinoideae</taxon>
        <taxon>Arundineae</taxon>
        <taxon>Arundo</taxon>
    </lineage>
</organism>
<name>A0A0A8Y8H8_ARUDO</name>
<sequence length="44" mass="5024">MEIVQFAQRILKSYKAITCSLKMKNAIISSSKASEKEMTYNKIP</sequence>